<evidence type="ECO:0000256" key="2">
    <source>
        <dbReference type="ARBA" id="ARBA00023125"/>
    </source>
</evidence>
<keyword evidence="2" id="KW-0238">DNA-binding</keyword>
<dbReference type="GO" id="GO:0043565">
    <property type="term" value="F:sequence-specific DNA binding"/>
    <property type="evidence" value="ECO:0007669"/>
    <property type="project" value="InterPro"/>
</dbReference>
<dbReference type="GO" id="GO:0003700">
    <property type="term" value="F:DNA-binding transcription factor activity"/>
    <property type="evidence" value="ECO:0007669"/>
    <property type="project" value="InterPro"/>
</dbReference>
<keyword evidence="1" id="KW-0805">Transcription regulation</keyword>
<keyword evidence="3" id="KW-0804">Transcription</keyword>
<reference evidence="6" key="1">
    <citation type="submission" date="2018-06" db="EMBL/GenBank/DDBJ databases">
        <title>Paenibacillus xerothermodurans sp. nov. an extremely dry heat resistant spore forming bacterium isolated from the soil of Cape Canaveral, Florida.</title>
        <authorList>
            <person name="Seuylemezian A."/>
            <person name="Kaur N."/>
            <person name="Patil P."/>
            <person name="Patil P."/>
            <person name="Mayilraj S."/>
            <person name="Vaishampayan P."/>
        </authorList>
    </citation>
    <scope>NUCLEOTIDE SEQUENCE [LARGE SCALE GENOMIC DNA]</scope>
    <source>
        <strain evidence="6">ATCC 27380</strain>
    </source>
</reference>
<dbReference type="EMBL" id="NHRJ02000002">
    <property type="protein sequence ID" value="PZE22011.1"/>
    <property type="molecule type" value="Genomic_DNA"/>
</dbReference>
<protein>
    <submittedName>
        <fullName evidence="6">AraC family transcriptional regulator</fullName>
    </submittedName>
</protein>
<dbReference type="PANTHER" id="PTHR43280:SF28">
    <property type="entry name" value="HTH-TYPE TRANSCRIPTIONAL ACTIVATOR RHAS"/>
    <property type="match status" value="1"/>
</dbReference>
<dbReference type="InterPro" id="IPR018060">
    <property type="entry name" value="HTH_AraC"/>
</dbReference>
<dbReference type="RefSeq" id="WP_089199154.1">
    <property type="nucleotide sequence ID" value="NZ_NHRJ02000002.1"/>
</dbReference>
<feature type="domain" description="HTH araC/xylS-type" evidence="5">
    <location>
        <begin position="685"/>
        <end position="783"/>
    </location>
</feature>
<dbReference type="PANTHER" id="PTHR43280">
    <property type="entry name" value="ARAC-FAMILY TRANSCRIPTIONAL REGULATOR"/>
    <property type="match status" value="1"/>
</dbReference>
<dbReference type="InterPro" id="IPR009057">
    <property type="entry name" value="Homeodomain-like_sf"/>
</dbReference>
<evidence type="ECO:0000256" key="4">
    <source>
        <dbReference type="SAM" id="Phobius"/>
    </source>
</evidence>
<evidence type="ECO:0000313" key="7">
    <source>
        <dbReference type="Proteomes" id="UP000214746"/>
    </source>
</evidence>
<dbReference type="PROSITE" id="PS01124">
    <property type="entry name" value="HTH_ARAC_FAMILY_2"/>
    <property type="match status" value="1"/>
</dbReference>
<keyword evidence="4" id="KW-0472">Membrane</keyword>
<comment type="caution">
    <text evidence="6">The sequence shown here is derived from an EMBL/GenBank/DDBJ whole genome shotgun (WGS) entry which is preliminary data.</text>
</comment>
<dbReference type="Pfam" id="PF12833">
    <property type="entry name" value="HTH_18"/>
    <property type="match status" value="1"/>
</dbReference>
<accession>A0A2W1NG16</accession>
<feature type="transmembrane region" description="Helical" evidence="4">
    <location>
        <begin position="21"/>
        <end position="47"/>
    </location>
</feature>
<proteinExistence type="predicted"/>
<dbReference type="AlphaFoldDB" id="A0A2W1NG16"/>
<dbReference type="Gene3D" id="1.10.10.60">
    <property type="entry name" value="Homeodomain-like"/>
    <property type="match status" value="2"/>
</dbReference>
<dbReference type="Proteomes" id="UP000214746">
    <property type="component" value="Unassembled WGS sequence"/>
</dbReference>
<gene>
    <name evidence="6" type="ORF">CBW46_006330</name>
</gene>
<evidence type="ECO:0000259" key="5">
    <source>
        <dbReference type="PROSITE" id="PS01124"/>
    </source>
</evidence>
<evidence type="ECO:0000256" key="3">
    <source>
        <dbReference type="ARBA" id="ARBA00023163"/>
    </source>
</evidence>
<keyword evidence="7" id="KW-1185">Reference proteome</keyword>
<organism evidence="6 7">
    <name type="scientific">Paenibacillus xerothermodurans</name>
    <dbReference type="NCBI Taxonomy" id="1977292"/>
    <lineage>
        <taxon>Bacteria</taxon>
        <taxon>Bacillati</taxon>
        <taxon>Bacillota</taxon>
        <taxon>Bacilli</taxon>
        <taxon>Bacillales</taxon>
        <taxon>Paenibacillaceae</taxon>
        <taxon>Paenibacillus</taxon>
    </lineage>
</organism>
<dbReference type="SUPFAM" id="SSF46689">
    <property type="entry name" value="Homeodomain-like"/>
    <property type="match status" value="2"/>
</dbReference>
<sequence>MGEKTDGWKRFIRTERYARKFFRQSLIMFLLVTSIPGLFTGLIIYWASTSQIERELQALHEKQIMQRAENIDDQLSYLELMFSQWSFDAEFDDRLKYLDFVYDYEKVHAIYRKLLVMTGSHPLIDRVELYLNSPRPLVFTKDIYTFVDERAGAERHAGLLQHKQLEFWHGSWRNDSRSQKGSDEPALSLVNKVPRGSTEPFGYIVALVNKERLVNLLQTLTPYNEGSTFLLSEDGEPIVSSSGTVSSELDHALLEAYVRQGGEAASFLLDYKQTTYSVSAGHFSRLGHEWTYVSAAPLTAITAPVLLISKLIVWISASGLALALIMSWLASNRLYRPVARLVGLLSKEREPLDAADNRDEFELIQRNWQEVTSERQLLSNRLEEHLPFMREGFLLQLVQGYLYSLTEKEIRDRLRHYGWDTDGLQFSVVLVQLHGFSNLEGRFSVGDEDLVTFASANIVAELTEQHLSRFQVLNFHDLSFGLLIAIPERESGSEFRAELRQLCAEWFYAVARVLKMQMTVSISGTTEQARHIPFLFDETRQALNYSDLKGSSQIIDPERLSDSEAMHKFSYPFALEKEIIHAVRIGSEEQAGALIERFLDTLTAGGPAKLVVQQGMMQLLASLQHAMLHSGTNPLQLFAGMNLFEQLSGIHDPSDMKTWFRQKVIGPYVRELISRQDHHLKQMVEKTIILLNENYTSVDLSLEACADQFGTSAYTLSRAFKQITGVNFIDYLTNLRIEKAKELLRETAMKISDVASKVSYQHTYFNRIFKKYEGVTPSQYREMSRARS</sequence>
<dbReference type="OrthoDB" id="1975037at2"/>
<keyword evidence="4" id="KW-1133">Transmembrane helix</keyword>
<name>A0A2W1NG16_PAEXE</name>
<dbReference type="SMART" id="SM00342">
    <property type="entry name" value="HTH_ARAC"/>
    <property type="match status" value="1"/>
</dbReference>
<evidence type="ECO:0000313" key="6">
    <source>
        <dbReference type="EMBL" id="PZE22011.1"/>
    </source>
</evidence>
<evidence type="ECO:0000256" key="1">
    <source>
        <dbReference type="ARBA" id="ARBA00023015"/>
    </source>
</evidence>
<keyword evidence="4" id="KW-0812">Transmembrane</keyword>